<evidence type="ECO:0000256" key="2">
    <source>
        <dbReference type="SAM" id="SignalP"/>
    </source>
</evidence>
<proteinExistence type="predicted"/>
<dbReference type="Proteomes" id="UP001172101">
    <property type="component" value="Unassembled WGS sequence"/>
</dbReference>
<dbReference type="AlphaFoldDB" id="A0AA39ZUH9"/>
<feature type="compositionally biased region" description="Polar residues" evidence="1">
    <location>
        <begin position="42"/>
        <end position="52"/>
    </location>
</feature>
<dbReference type="EMBL" id="JAUIRO010000008">
    <property type="protein sequence ID" value="KAK0703888.1"/>
    <property type="molecule type" value="Genomic_DNA"/>
</dbReference>
<feature type="chain" id="PRO_5041426979" description="Secreted protein" evidence="2">
    <location>
        <begin position="32"/>
        <end position="76"/>
    </location>
</feature>
<keyword evidence="4" id="KW-1185">Reference proteome</keyword>
<comment type="caution">
    <text evidence="3">The sequence shown here is derived from an EMBL/GenBank/DDBJ whole genome shotgun (WGS) entry which is preliminary data.</text>
</comment>
<feature type="signal peptide" evidence="2">
    <location>
        <begin position="1"/>
        <end position="31"/>
    </location>
</feature>
<name>A0AA39ZUH9_9PEZI</name>
<protein>
    <recommendedName>
        <fullName evidence="5">Secreted protein</fullName>
    </recommendedName>
</protein>
<keyword evidence="2" id="KW-0732">Signal</keyword>
<evidence type="ECO:0000313" key="3">
    <source>
        <dbReference type="EMBL" id="KAK0703888.1"/>
    </source>
</evidence>
<dbReference type="RefSeq" id="XP_060290747.1">
    <property type="nucleotide sequence ID" value="XM_060443132.1"/>
</dbReference>
<evidence type="ECO:0000256" key="1">
    <source>
        <dbReference type="SAM" id="MobiDB-lite"/>
    </source>
</evidence>
<organism evidence="3 4">
    <name type="scientific">Lasiosphaeria miniovina</name>
    <dbReference type="NCBI Taxonomy" id="1954250"/>
    <lineage>
        <taxon>Eukaryota</taxon>
        <taxon>Fungi</taxon>
        <taxon>Dikarya</taxon>
        <taxon>Ascomycota</taxon>
        <taxon>Pezizomycotina</taxon>
        <taxon>Sordariomycetes</taxon>
        <taxon>Sordariomycetidae</taxon>
        <taxon>Sordariales</taxon>
        <taxon>Lasiosphaeriaceae</taxon>
        <taxon>Lasiosphaeria</taxon>
    </lineage>
</organism>
<feature type="compositionally biased region" description="Low complexity" evidence="1">
    <location>
        <begin position="64"/>
        <end position="76"/>
    </location>
</feature>
<sequence length="76" mass="8126">MSNQLLRLLFKHVTPFLSLLFLSAVSRLASPRCSLHNPLSLSSEAANQEQSKPPTPALAALPGSYTRSSASSRSTS</sequence>
<gene>
    <name evidence="3" type="ORF">B0T26DRAFT_733140</name>
</gene>
<evidence type="ECO:0008006" key="5">
    <source>
        <dbReference type="Google" id="ProtNLM"/>
    </source>
</evidence>
<dbReference type="GeneID" id="85326402"/>
<accession>A0AA39ZUH9</accession>
<feature type="region of interest" description="Disordered" evidence="1">
    <location>
        <begin position="42"/>
        <end position="76"/>
    </location>
</feature>
<evidence type="ECO:0000313" key="4">
    <source>
        <dbReference type="Proteomes" id="UP001172101"/>
    </source>
</evidence>
<reference evidence="3" key="1">
    <citation type="submission" date="2023-06" db="EMBL/GenBank/DDBJ databases">
        <title>Genome-scale phylogeny and comparative genomics of the fungal order Sordariales.</title>
        <authorList>
            <consortium name="Lawrence Berkeley National Laboratory"/>
            <person name="Hensen N."/>
            <person name="Bonometti L."/>
            <person name="Westerberg I."/>
            <person name="Brannstrom I.O."/>
            <person name="Guillou S."/>
            <person name="Cros-Aarteil S."/>
            <person name="Calhoun S."/>
            <person name="Haridas S."/>
            <person name="Kuo A."/>
            <person name="Mondo S."/>
            <person name="Pangilinan J."/>
            <person name="Riley R."/>
            <person name="LaButti K."/>
            <person name="Andreopoulos B."/>
            <person name="Lipzen A."/>
            <person name="Chen C."/>
            <person name="Yanf M."/>
            <person name="Daum C."/>
            <person name="Ng V."/>
            <person name="Clum A."/>
            <person name="Steindorff A."/>
            <person name="Ohm R."/>
            <person name="Martin F."/>
            <person name="Silar P."/>
            <person name="Natvig D."/>
            <person name="Lalanne C."/>
            <person name="Gautier V."/>
            <person name="Ament-velasquez S.L."/>
            <person name="Kruys A."/>
            <person name="Hutchinson M.I."/>
            <person name="Powell A.J."/>
            <person name="Barry K."/>
            <person name="Miller A.N."/>
            <person name="Grigoriev I.V."/>
            <person name="Debuchy R."/>
            <person name="Gladieux P."/>
            <person name="Thoren M.H."/>
            <person name="Johannesson H."/>
        </authorList>
    </citation>
    <scope>NUCLEOTIDE SEQUENCE</scope>
    <source>
        <strain evidence="3">SMH2392-1A</strain>
    </source>
</reference>